<evidence type="ECO:0008006" key="3">
    <source>
        <dbReference type="Google" id="ProtNLM"/>
    </source>
</evidence>
<protein>
    <recommendedName>
        <fullName evidence="3">HTH marR-type domain-containing protein</fullName>
    </recommendedName>
</protein>
<dbReference type="SUPFAM" id="SSF46785">
    <property type="entry name" value="Winged helix' DNA-binding domain"/>
    <property type="match status" value="1"/>
</dbReference>
<reference evidence="1 2" key="1">
    <citation type="journal article" date="2016" name="Sci. Rep.">
        <title>Metabolic traits of an uncultured archaeal lineage -MSBL1- from brine pools of the Red Sea.</title>
        <authorList>
            <person name="Mwirichia R."/>
            <person name="Alam I."/>
            <person name="Rashid M."/>
            <person name="Vinu M."/>
            <person name="Ba-Alawi W."/>
            <person name="Anthony Kamau A."/>
            <person name="Kamanda Ngugi D."/>
            <person name="Goker M."/>
            <person name="Klenk H.P."/>
            <person name="Bajic V."/>
            <person name="Stingl U."/>
        </authorList>
    </citation>
    <scope>NUCLEOTIDE SEQUENCE [LARGE SCALE GENOMIC DNA]</scope>
    <source>
        <strain evidence="1">SCGC-AAA382N08</strain>
    </source>
</reference>
<organism evidence="1 2">
    <name type="scientific">candidate division MSBL1 archaeon SCGC-AAA382N08</name>
    <dbReference type="NCBI Taxonomy" id="1698285"/>
    <lineage>
        <taxon>Archaea</taxon>
        <taxon>Methanobacteriati</taxon>
        <taxon>Methanobacteriota</taxon>
        <taxon>candidate division MSBL1</taxon>
    </lineage>
</organism>
<dbReference type="InterPro" id="IPR036390">
    <property type="entry name" value="WH_DNA-bd_sf"/>
</dbReference>
<comment type="caution">
    <text evidence="1">The sequence shown here is derived from an EMBL/GenBank/DDBJ whole genome shotgun (WGS) entry which is preliminary data.</text>
</comment>
<evidence type="ECO:0000313" key="1">
    <source>
        <dbReference type="EMBL" id="KXB08685.1"/>
    </source>
</evidence>
<dbReference type="AlphaFoldDB" id="A0A133VQF9"/>
<dbReference type="EMBL" id="LHYJ01000005">
    <property type="protein sequence ID" value="KXB08685.1"/>
    <property type="molecule type" value="Genomic_DNA"/>
</dbReference>
<sequence length="74" mass="8535">MVRDIKVVETMREKQTSTLREITDSVKLSKSAAWKLVEKLTEKGPVKETGQKRESRGFLGRPSTVYKFTEYAKK</sequence>
<dbReference type="Gene3D" id="1.10.10.10">
    <property type="entry name" value="Winged helix-like DNA-binding domain superfamily/Winged helix DNA-binding domain"/>
    <property type="match status" value="1"/>
</dbReference>
<proteinExistence type="predicted"/>
<evidence type="ECO:0000313" key="2">
    <source>
        <dbReference type="Proteomes" id="UP000070175"/>
    </source>
</evidence>
<keyword evidence="2" id="KW-1185">Reference proteome</keyword>
<dbReference type="Pfam" id="PF13412">
    <property type="entry name" value="HTH_24"/>
    <property type="match status" value="1"/>
</dbReference>
<accession>A0A133VQF9</accession>
<gene>
    <name evidence="1" type="ORF">AKJ56_00545</name>
</gene>
<dbReference type="Proteomes" id="UP000070175">
    <property type="component" value="Unassembled WGS sequence"/>
</dbReference>
<name>A0A133VQF9_9EURY</name>
<dbReference type="InterPro" id="IPR036388">
    <property type="entry name" value="WH-like_DNA-bd_sf"/>
</dbReference>